<evidence type="ECO:0000256" key="5">
    <source>
        <dbReference type="PROSITE-ProRule" id="PRU01209"/>
    </source>
</evidence>
<dbReference type="GO" id="GO:0005576">
    <property type="term" value="C:extracellular region"/>
    <property type="evidence" value="ECO:0007669"/>
    <property type="project" value="UniProtKB-SubCell"/>
</dbReference>
<feature type="disulfide bond" evidence="5">
    <location>
        <begin position="71"/>
        <end position="87"/>
    </location>
</feature>
<evidence type="ECO:0000256" key="3">
    <source>
        <dbReference type="ARBA" id="ARBA00022656"/>
    </source>
</evidence>
<dbReference type="Pfam" id="PF14866">
    <property type="entry name" value="Scorpion_toxin_alpha-beta"/>
    <property type="match status" value="1"/>
</dbReference>
<dbReference type="InterPro" id="IPR029237">
    <property type="entry name" value="Long_scorpion_toxin_alpha/beta"/>
</dbReference>
<evidence type="ECO:0000256" key="4">
    <source>
        <dbReference type="ARBA" id="ARBA00023157"/>
    </source>
</evidence>
<keyword evidence="3 5" id="KW-0800">Toxin</keyword>
<organism evidence="8">
    <name type="scientific">Cercophonius squama</name>
    <dbReference type="NCBI Taxonomy" id="1330404"/>
    <lineage>
        <taxon>Eukaryota</taxon>
        <taxon>Metazoa</taxon>
        <taxon>Ecdysozoa</taxon>
        <taxon>Arthropoda</taxon>
        <taxon>Chelicerata</taxon>
        <taxon>Arachnida</taxon>
        <taxon>Scorpiones</taxon>
        <taxon>Iurida</taxon>
        <taxon>Scorpionoidea</taxon>
        <taxon>Bothriuridae</taxon>
        <taxon>Cercophonius</taxon>
    </lineage>
</organism>
<accession>T1DMR0</accession>
<keyword evidence="2" id="KW-0964">Secreted</keyword>
<dbReference type="AlphaFoldDB" id="T1DMR0"/>
<protein>
    <submittedName>
        <fullName evidence="8">CSab-Cer-6</fullName>
    </submittedName>
</protein>
<proteinExistence type="evidence at transcript level"/>
<evidence type="ECO:0000313" key="8">
    <source>
        <dbReference type="EMBL" id="JAA98050.1"/>
    </source>
</evidence>
<reference evidence="8" key="1">
    <citation type="journal article" date="2013" name="Toxins">
        <title>Evolution stings: the origin and diversification of scorpion toxin peptide scaffolds.</title>
        <authorList>
            <person name="Sunagar K."/>
            <person name="Undheim E.A."/>
            <person name="Chan A.H."/>
            <person name="Koludarov I."/>
            <person name="Munoz-Gomez S.A."/>
            <person name="Antunes A."/>
            <person name="Fry B.G."/>
        </authorList>
    </citation>
    <scope>NUCLEOTIDE SEQUENCE</scope>
    <source>
        <tissue evidence="8">Telson venom gland</tissue>
    </source>
</reference>
<evidence type="ECO:0000256" key="6">
    <source>
        <dbReference type="SAM" id="SignalP"/>
    </source>
</evidence>
<feature type="signal peptide" evidence="6">
    <location>
        <begin position="1"/>
        <end position="19"/>
    </location>
</feature>
<feature type="domain" description="BetaSPN-type CS-alpha/beta" evidence="7">
    <location>
        <begin position="54"/>
        <end position="93"/>
    </location>
</feature>
<dbReference type="PROSITE" id="PS51862">
    <property type="entry name" value="BSPN_CSAB"/>
    <property type="match status" value="1"/>
</dbReference>
<sequence length="100" mass="10974">MNSKFTALIFLGLIVLSTCKFFSEKTLQGYIDKMADGKMKRILKAVVHKGGKNEFGCLANYDTVGACGEHCKGEDKIGVCHGMKCKCGVPLSYRALLDDY</sequence>
<comment type="caution">
    <text evidence="5">Lacks conserved residue(s) required for the propagation of feature annotation.</text>
</comment>
<evidence type="ECO:0000256" key="1">
    <source>
        <dbReference type="ARBA" id="ARBA00004613"/>
    </source>
</evidence>
<keyword evidence="6" id="KW-0732">Signal</keyword>
<dbReference type="GO" id="GO:0090729">
    <property type="term" value="F:toxin activity"/>
    <property type="evidence" value="ECO:0007669"/>
    <property type="project" value="UniProtKB-UniRule"/>
</dbReference>
<evidence type="ECO:0000259" key="7">
    <source>
        <dbReference type="PROSITE" id="PS51862"/>
    </source>
</evidence>
<keyword evidence="4 5" id="KW-1015">Disulfide bond</keyword>
<feature type="disulfide bond" evidence="5">
    <location>
        <begin position="67"/>
        <end position="85"/>
    </location>
</feature>
<comment type="subcellular location">
    <subcellularLocation>
        <location evidence="1">Secreted</location>
    </subcellularLocation>
</comment>
<evidence type="ECO:0000256" key="2">
    <source>
        <dbReference type="ARBA" id="ARBA00022525"/>
    </source>
</evidence>
<name>T1DMR0_9SCOR</name>
<dbReference type="EMBL" id="GALH01000007">
    <property type="protein sequence ID" value="JAA98050.1"/>
    <property type="molecule type" value="mRNA"/>
</dbReference>
<feature type="chain" id="PRO_5004574847" evidence="6">
    <location>
        <begin position="20"/>
        <end position="100"/>
    </location>
</feature>